<gene>
    <name evidence="2" type="ORF">CBR_g31792</name>
</gene>
<protein>
    <submittedName>
        <fullName evidence="2">Uncharacterized protein</fullName>
    </submittedName>
</protein>
<accession>A0A388LFN0</accession>
<keyword evidence="3" id="KW-1185">Reference proteome</keyword>
<name>A0A388LFN0_CHABU</name>
<dbReference type="Gramene" id="GBG81116">
    <property type="protein sequence ID" value="GBG81116"/>
    <property type="gene ID" value="CBR_g31792"/>
</dbReference>
<sequence>METTSLSGTQCPVDSDTTTYHGFECDNQEPFSAAPEDGARINPNLEDLSFRKVQFAEDEHSNLEQEDVSTTTDVAKELHGGPSSFAVRCQNKASKSLDSELAPGSPLSRPAEPTMEALARMSTDGGALESDVHRMHPKQTDAEVGLVGVERCEGIEAETPKATQSAWARMNPIAGVVSKSIDDGALVSDIIRIDPKHTDAGVETVAAEECREVGEDRSSPKGSEWTTVNPDLVDAGMSTDEIVVIRMHPTKTIGGATHVGVEDCRHVTTSVTKDGSSAALSVEARIYPNQSDLMRTVDSSGYQMSAIGMEHRVIPPGEDPLYSSSPAQSLHVVDLDSLSPIKSGRKLSVASGEVLGLRETVVTPSIVDADISDLSSFPASLEHVIAASTRTGSPVVLGLPAVGVVEVEPKPGKR</sequence>
<dbReference type="Proteomes" id="UP000265515">
    <property type="component" value="Unassembled WGS sequence"/>
</dbReference>
<dbReference type="EMBL" id="BFEA01000365">
    <property type="protein sequence ID" value="GBG81116.1"/>
    <property type="molecule type" value="Genomic_DNA"/>
</dbReference>
<reference evidence="2 3" key="1">
    <citation type="journal article" date="2018" name="Cell">
        <title>The Chara Genome: Secondary Complexity and Implications for Plant Terrestrialization.</title>
        <authorList>
            <person name="Nishiyama T."/>
            <person name="Sakayama H."/>
            <person name="Vries J.D."/>
            <person name="Buschmann H."/>
            <person name="Saint-Marcoux D."/>
            <person name="Ullrich K.K."/>
            <person name="Haas F.B."/>
            <person name="Vanderstraeten L."/>
            <person name="Becker D."/>
            <person name="Lang D."/>
            <person name="Vosolsobe S."/>
            <person name="Rombauts S."/>
            <person name="Wilhelmsson P.K.I."/>
            <person name="Janitza P."/>
            <person name="Kern R."/>
            <person name="Heyl A."/>
            <person name="Rumpler F."/>
            <person name="Villalobos L.I.A.C."/>
            <person name="Clay J.M."/>
            <person name="Skokan R."/>
            <person name="Toyoda A."/>
            <person name="Suzuki Y."/>
            <person name="Kagoshima H."/>
            <person name="Schijlen E."/>
            <person name="Tajeshwar N."/>
            <person name="Catarino B."/>
            <person name="Hetherington A.J."/>
            <person name="Saltykova A."/>
            <person name="Bonnot C."/>
            <person name="Breuninger H."/>
            <person name="Symeonidi A."/>
            <person name="Radhakrishnan G.V."/>
            <person name="Van Nieuwerburgh F."/>
            <person name="Deforce D."/>
            <person name="Chang C."/>
            <person name="Karol K.G."/>
            <person name="Hedrich R."/>
            <person name="Ulvskov P."/>
            <person name="Glockner G."/>
            <person name="Delwiche C.F."/>
            <person name="Petrasek J."/>
            <person name="Van de Peer Y."/>
            <person name="Friml J."/>
            <person name="Beilby M."/>
            <person name="Dolan L."/>
            <person name="Kohara Y."/>
            <person name="Sugano S."/>
            <person name="Fujiyama A."/>
            <person name="Delaux P.-M."/>
            <person name="Quint M."/>
            <person name="TheiBen G."/>
            <person name="Hagemann M."/>
            <person name="Harholt J."/>
            <person name="Dunand C."/>
            <person name="Zachgo S."/>
            <person name="Langdale J."/>
            <person name="Maumus F."/>
            <person name="Straeten D.V.D."/>
            <person name="Gould S.B."/>
            <person name="Rensing S.A."/>
        </authorList>
    </citation>
    <scope>NUCLEOTIDE SEQUENCE [LARGE SCALE GENOMIC DNA]</scope>
    <source>
        <strain evidence="2 3">S276</strain>
    </source>
</reference>
<feature type="compositionally biased region" description="Polar residues" evidence="1">
    <location>
        <begin position="1"/>
        <end position="20"/>
    </location>
</feature>
<dbReference type="AlphaFoldDB" id="A0A388LFN0"/>
<organism evidence="2 3">
    <name type="scientific">Chara braunii</name>
    <name type="common">Braun's stonewort</name>
    <dbReference type="NCBI Taxonomy" id="69332"/>
    <lineage>
        <taxon>Eukaryota</taxon>
        <taxon>Viridiplantae</taxon>
        <taxon>Streptophyta</taxon>
        <taxon>Charophyceae</taxon>
        <taxon>Charales</taxon>
        <taxon>Characeae</taxon>
        <taxon>Chara</taxon>
    </lineage>
</organism>
<evidence type="ECO:0000313" key="3">
    <source>
        <dbReference type="Proteomes" id="UP000265515"/>
    </source>
</evidence>
<evidence type="ECO:0000256" key="1">
    <source>
        <dbReference type="SAM" id="MobiDB-lite"/>
    </source>
</evidence>
<feature type="region of interest" description="Disordered" evidence="1">
    <location>
        <begin position="1"/>
        <end position="42"/>
    </location>
</feature>
<proteinExistence type="predicted"/>
<comment type="caution">
    <text evidence="2">The sequence shown here is derived from an EMBL/GenBank/DDBJ whole genome shotgun (WGS) entry which is preliminary data.</text>
</comment>
<evidence type="ECO:0000313" key="2">
    <source>
        <dbReference type="EMBL" id="GBG81116.1"/>
    </source>
</evidence>